<comment type="caution">
    <text evidence="2">The sequence shown here is derived from an EMBL/GenBank/DDBJ whole genome shotgun (WGS) entry which is preliminary data.</text>
</comment>
<name>A0A9P4GMJ0_9PLEO</name>
<dbReference type="Proteomes" id="UP000800039">
    <property type="component" value="Unassembled WGS sequence"/>
</dbReference>
<dbReference type="RefSeq" id="XP_040791716.1">
    <property type="nucleotide sequence ID" value="XM_040938760.1"/>
</dbReference>
<reference evidence="2" key="1">
    <citation type="submission" date="2020-01" db="EMBL/GenBank/DDBJ databases">
        <authorList>
            <consortium name="DOE Joint Genome Institute"/>
            <person name="Haridas S."/>
            <person name="Albert R."/>
            <person name="Binder M."/>
            <person name="Bloem J."/>
            <person name="Labutti K."/>
            <person name="Salamov A."/>
            <person name="Andreopoulos B."/>
            <person name="Baker S.E."/>
            <person name="Barry K."/>
            <person name="Bills G."/>
            <person name="Bluhm B.H."/>
            <person name="Cannon C."/>
            <person name="Castanera R."/>
            <person name="Culley D.E."/>
            <person name="Daum C."/>
            <person name="Ezra D."/>
            <person name="Gonzalez J.B."/>
            <person name="Henrissat B."/>
            <person name="Kuo A."/>
            <person name="Liang C."/>
            <person name="Lipzen A."/>
            <person name="Lutzoni F."/>
            <person name="Magnuson J."/>
            <person name="Mondo S."/>
            <person name="Nolan M."/>
            <person name="Ohm R."/>
            <person name="Pangilinan J."/>
            <person name="Park H.-J."/>
            <person name="Ramirez L."/>
            <person name="Alfaro M."/>
            <person name="Sun H."/>
            <person name="Tritt A."/>
            <person name="Yoshinaga Y."/>
            <person name="Zwiers L.-H."/>
            <person name="Turgeon B.G."/>
            <person name="Goodwin S.B."/>
            <person name="Spatafora J.W."/>
            <person name="Crous P.W."/>
            <person name="Grigoriev I.V."/>
        </authorList>
    </citation>
    <scope>NUCLEOTIDE SEQUENCE</scope>
    <source>
        <strain evidence="2">CBS 394.84</strain>
    </source>
</reference>
<sequence length="118" mass="12826">MAVLSLLQHLVVSSCMGLEAADDLAPRWCRSLSPGWSAIPMPVIHSSAPENSYSLVHAELSFPSTTHTNAAVGPFCCRALSQKDVLPLNISTARVLPNMPLIFGKPREEIGIRRISYL</sequence>
<dbReference type="AlphaFoldDB" id="A0A9P4GMJ0"/>
<evidence type="ECO:0000256" key="1">
    <source>
        <dbReference type="SAM" id="SignalP"/>
    </source>
</evidence>
<gene>
    <name evidence="2" type="ORF">K460DRAFT_86056</name>
</gene>
<protein>
    <recommendedName>
        <fullName evidence="4">Secreted protein</fullName>
    </recommendedName>
</protein>
<feature type="chain" id="PRO_5040251652" description="Secreted protein" evidence="1">
    <location>
        <begin position="22"/>
        <end position="118"/>
    </location>
</feature>
<organism evidence="2 3">
    <name type="scientific">Cucurbitaria berberidis CBS 394.84</name>
    <dbReference type="NCBI Taxonomy" id="1168544"/>
    <lineage>
        <taxon>Eukaryota</taxon>
        <taxon>Fungi</taxon>
        <taxon>Dikarya</taxon>
        <taxon>Ascomycota</taxon>
        <taxon>Pezizomycotina</taxon>
        <taxon>Dothideomycetes</taxon>
        <taxon>Pleosporomycetidae</taxon>
        <taxon>Pleosporales</taxon>
        <taxon>Pleosporineae</taxon>
        <taxon>Cucurbitariaceae</taxon>
        <taxon>Cucurbitaria</taxon>
    </lineage>
</organism>
<keyword evidence="3" id="KW-1185">Reference proteome</keyword>
<dbReference type="EMBL" id="ML976615">
    <property type="protein sequence ID" value="KAF1849153.1"/>
    <property type="molecule type" value="Genomic_DNA"/>
</dbReference>
<dbReference type="GeneID" id="63856017"/>
<evidence type="ECO:0000313" key="3">
    <source>
        <dbReference type="Proteomes" id="UP000800039"/>
    </source>
</evidence>
<evidence type="ECO:0008006" key="4">
    <source>
        <dbReference type="Google" id="ProtNLM"/>
    </source>
</evidence>
<keyword evidence="1" id="KW-0732">Signal</keyword>
<accession>A0A9P4GMJ0</accession>
<feature type="signal peptide" evidence="1">
    <location>
        <begin position="1"/>
        <end position="21"/>
    </location>
</feature>
<proteinExistence type="predicted"/>
<evidence type="ECO:0000313" key="2">
    <source>
        <dbReference type="EMBL" id="KAF1849153.1"/>
    </source>
</evidence>